<dbReference type="Proteomes" id="UP000546031">
    <property type="component" value="Unassembled WGS sequence"/>
</dbReference>
<gene>
    <name evidence="1" type="ORF">HUO12_06080</name>
</gene>
<dbReference type="PANTHER" id="PTHR30143:SF0">
    <property type="entry name" value="2-KETO-4-PENTENOATE HYDRATASE"/>
    <property type="match status" value="1"/>
</dbReference>
<evidence type="ECO:0000313" key="1">
    <source>
        <dbReference type="EMBL" id="NVE94461.1"/>
    </source>
</evidence>
<dbReference type="InterPro" id="IPR036663">
    <property type="entry name" value="Fumarylacetoacetase_C_sf"/>
</dbReference>
<proteinExistence type="predicted"/>
<sequence>MTDSTPIDLPSLSASGRAISEILREARKKARALPGFPGDVPDTLEEAYAIQDASRQAWPDTLIGWKVGGMSAGAAERFGTSRLAGPIFSRTLQNAKAGERTRMPAFEGGFAAIEPEFVLCLGDTRETDRLFIGCEIASSPVPDINGYGPAAVISDFGNNHGLLVGPEVTDWRKPADPVPVGIMINDELIGSRELDDITIDVMAAREFLLALCAERSIELPVGTLVSCGAITGVHEASIGASAHITFGSLGALDLELVPARQS</sequence>
<reference evidence="1 2" key="1">
    <citation type="submission" date="2020-06" db="EMBL/GenBank/DDBJ databases">
        <title>Altererythrobacter lutimaris sp. nov., a marine bacterium isolated from a tidal flat.</title>
        <authorList>
            <person name="Kim D."/>
            <person name="Yoo Y."/>
            <person name="Kim J.-J."/>
        </authorList>
    </citation>
    <scope>NUCLEOTIDE SEQUENCE [LARGE SCALE GENOMIC DNA]</scope>
    <source>
        <strain evidence="1 2">JGD-16</strain>
    </source>
</reference>
<dbReference type="Gene3D" id="3.90.850.10">
    <property type="entry name" value="Fumarylacetoacetase-like, C-terminal domain"/>
    <property type="match status" value="1"/>
</dbReference>
<dbReference type="GO" id="GO:0008684">
    <property type="term" value="F:2-oxopent-4-enoate hydratase activity"/>
    <property type="evidence" value="ECO:0007669"/>
    <property type="project" value="TreeGrafter"/>
</dbReference>
<protein>
    <submittedName>
        <fullName evidence="1">2-keto-4-pentenoate hydratase</fullName>
    </submittedName>
</protein>
<dbReference type="SUPFAM" id="SSF56529">
    <property type="entry name" value="FAH"/>
    <property type="match status" value="1"/>
</dbReference>
<comment type="caution">
    <text evidence="1">The sequence shown here is derived from an EMBL/GenBank/DDBJ whole genome shotgun (WGS) entry which is preliminary data.</text>
</comment>
<dbReference type="GO" id="GO:0005737">
    <property type="term" value="C:cytoplasm"/>
    <property type="evidence" value="ECO:0007669"/>
    <property type="project" value="TreeGrafter"/>
</dbReference>
<dbReference type="InterPro" id="IPR050772">
    <property type="entry name" value="Hydratase-Decarb/MhpD_sf"/>
</dbReference>
<dbReference type="EMBL" id="JABWTA010000001">
    <property type="protein sequence ID" value="NVE94461.1"/>
    <property type="molecule type" value="Genomic_DNA"/>
</dbReference>
<name>A0A850HBS5_9SPHN</name>
<dbReference type="RefSeq" id="WP_176272734.1">
    <property type="nucleotide sequence ID" value="NZ_JABWTA010000001.1"/>
</dbReference>
<keyword evidence="2" id="KW-1185">Reference proteome</keyword>
<accession>A0A850HBS5</accession>
<evidence type="ECO:0000313" key="2">
    <source>
        <dbReference type="Proteomes" id="UP000546031"/>
    </source>
</evidence>
<dbReference type="PANTHER" id="PTHR30143">
    <property type="entry name" value="ACID HYDRATASE"/>
    <property type="match status" value="1"/>
</dbReference>
<organism evidence="1 2">
    <name type="scientific">Altererythrobacter lutimaris</name>
    <dbReference type="NCBI Taxonomy" id="2743979"/>
    <lineage>
        <taxon>Bacteria</taxon>
        <taxon>Pseudomonadati</taxon>
        <taxon>Pseudomonadota</taxon>
        <taxon>Alphaproteobacteria</taxon>
        <taxon>Sphingomonadales</taxon>
        <taxon>Erythrobacteraceae</taxon>
        <taxon>Altererythrobacter</taxon>
    </lineage>
</organism>
<dbReference type="AlphaFoldDB" id="A0A850HBS5"/>